<comment type="caution">
    <text evidence="6">The sequence shown here is derived from an EMBL/GenBank/DDBJ whole genome shotgun (WGS) entry which is preliminary data.</text>
</comment>
<evidence type="ECO:0000256" key="2">
    <source>
        <dbReference type="ARBA" id="ARBA00011322"/>
    </source>
</evidence>
<evidence type="ECO:0000256" key="3">
    <source>
        <dbReference type="ARBA" id="ARBA00013368"/>
    </source>
</evidence>
<dbReference type="EMBL" id="VUND01000002">
    <property type="protein sequence ID" value="MST60635.1"/>
    <property type="molecule type" value="Genomic_DNA"/>
</dbReference>
<dbReference type="Gene3D" id="3.40.50.300">
    <property type="entry name" value="P-loop containing nucleotide triphosphate hydrolases"/>
    <property type="match status" value="2"/>
</dbReference>
<dbReference type="Pfam" id="PF13476">
    <property type="entry name" value="AAA_23"/>
    <property type="match status" value="1"/>
</dbReference>
<dbReference type="InterPro" id="IPR038729">
    <property type="entry name" value="Rad50/SbcC_AAA"/>
</dbReference>
<dbReference type="Proteomes" id="UP000434342">
    <property type="component" value="Unassembled WGS sequence"/>
</dbReference>
<comment type="similarity">
    <text evidence="1">Belongs to the SMC family. SbcC subfamily.</text>
</comment>
<evidence type="ECO:0000313" key="7">
    <source>
        <dbReference type="Proteomes" id="UP000434342"/>
    </source>
</evidence>
<dbReference type="RefSeq" id="WP_154541324.1">
    <property type="nucleotide sequence ID" value="NZ_JAQYHA010000014.1"/>
</dbReference>
<dbReference type="PANTHER" id="PTHR32114:SF2">
    <property type="entry name" value="ABC TRANSPORTER ABCH.3"/>
    <property type="match status" value="1"/>
</dbReference>
<evidence type="ECO:0000256" key="1">
    <source>
        <dbReference type="ARBA" id="ARBA00006930"/>
    </source>
</evidence>
<organism evidence="6 7">
    <name type="scientific">Parafannyhessea umbonata</name>
    <dbReference type="NCBI Taxonomy" id="604330"/>
    <lineage>
        <taxon>Bacteria</taxon>
        <taxon>Bacillati</taxon>
        <taxon>Actinomycetota</taxon>
        <taxon>Coriobacteriia</taxon>
        <taxon>Coriobacteriales</taxon>
        <taxon>Atopobiaceae</taxon>
        <taxon>Parafannyhessea</taxon>
    </lineage>
</organism>
<gene>
    <name evidence="6" type="ORF">FYJ69_06880</name>
</gene>
<dbReference type="AlphaFoldDB" id="A0A6N7WUX6"/>
<accession>A0A6N7WUX6</accession>
<evidence type="ECO:0000256" key="4">
    <source>
        <dbReference type="SAM" id="Coils"/>
    </source>
</evidence>
<comment type="subunit">
    <text evidence="2">Heterodimer of SbcC and SbcD.</text>
</comment>
<proteinExistence type="inferred from homology"/>
<keyword evidence="4" id="KW-0175">Coiled coil</keyword>
<protein>
    <recommendedName>
        <fullName evidence="3">Nuclease SbcCD subunit C</fullName>
    </recommendedName>
</protein>
<feature type="coiled-coil region" evidence="4">
    <location>
        <begin position="393"/>
        <end position="513"/>
    </location>
</feature>
<evidence type="ECO:0000259" key="5">
    <source>
        <dbReference type="Pfam" id="PF13476"/>
    </source>
</evidence>
<evidence type="ECO:0000313" key="6">
    <source>
        <dbReference type="EMBL" id="MST60635.1"/>
    </source>
</evidence>
<dbReference type="GO" id="GO:0006302">
    <property type="term" value="P:double-strand break repair"/>
    <property type="evidence" value="ECO:0007669"/>
    <property type="project" value="InterPro"/>
</dbReference>
<dbReference type="SUPFAM" id="SSF52540">
    <property type="entry name" value="P-loop containing nucleoside triphosphate hydrolases"/>
    <property type="match status" value="1"/>
</dbReference>
<name>A0A6N7WUX6_9ACTN</name>
<feature type="domain" description="Rad50/SbcC-type AAA" evidence="5">
    <location>
        <begin position="5"/>
        <end position="204"/>
    </location>
</feature>
<reference evidence="6 7" key="1">
    <citation type="submission" date="2019-08" db="EMBL/GenBank/DDBJ databases">
        <title>In-depth cultivation of the pig gut microbiome towards novel bacterial diversity and tailored functional studies.</title>
        <authorList>
            <person name="Wylensek D."/>
            <person name="Hitch T.C.A."/>
            <person name="Clavel T."/>
        </authorList>
    </citation>
    <scope>NUCLEOTIDE SEQUENCE [LARGE SCALE GENOMIC DNA]</scope>
    <source>
        <strain evidence="6 7">WB01_CNA04</strain>
    </source>
</reference>
<feature type="coiled-coil region" evidence="4">
    <location>
        <begin position="580"/>
        <end position="690"/>
    </location>
</feature>
<sequence>MRPTRLTMSAFGPYAGQASIDFSLLGTSGIYLICGDTGAGKTTIFDAISFALYGEPSGSFRKARTLRSDFAAPDVKTYVELEFEHRGRRYRVLRNPAYERPKLRGEGTTTEGADATLWELDSPEKPPVTRTAAVNARVLELLGIDRDQFSQIVMIAQGDFRRLLSADTKDRSAILRKLFGTEPYLAFERALARRQRELEKSSQSVTDQLRGIMSLASVEGEARAAELERLQSLLAPDADALVALLDAQEKDDAAEAGSLDADAARLREREDSLKAQLDLATQTVEAQAALAAATAKAVAAAGTTATRKAELARAEDAAKDAPELARKTAALAAELPAYEELGRAHADLAAAERKAREARVELGKTEAALGEKDDSLARARDMVRELAGAPAELERAKASRAEAERAREAAAKAVHDCEELGRRTATVAELAAKAADASAALERAESAQAAAREEVAGLEAAEARHAGAPERLARATAACEDVKRRLAELERSCQDLRKRKREADEARSTWEKKKSLHLGARKAFDEAQARYAATERAFLDGQAGIMASVLAPGMACPVCGSTEHPHLAAVSAEVPTEEQVKAAKQAADAAREKFQDAAAKAADARARFNASQAELSRLIAETGGEDALAKERAALTGEREAARNEEAAAKAEVAALEDVRKKRDAARKGLEDADRRVEEARSRGVAADKELAAAKSGLEEFSSALGETDAEAARARKRVCDGALDAALKAERDAHVRADAGAAASADAERLTGEVEDLRARRDARRESVDGLGRDVASATARARQIAAGLSFGNGAEAKRQLDQTEAARRALEDGLTSARDAYEEARRSEAATEASRRSAQERLDALLSRGQVDRAAVDADLVQVREELDRLLGRQTALASRRSSNAGMRKKLQRLGKQALEVAESYGEVRSLAQTASGQLSGKERLSFETYLQARWFDRVIHAANRRLSVMTNGRFELERHRGQQTGAGGSQSGLELDVRDTFTGKPRPASTLSGGESFKASLSLALGLSDVVQASAGGVQLDAMFVDEGFGTLDQESLELAVRTLSDLTGSNKLVGIISHVEELQESIGRKIVVEAGRDGSSVRVELE</sequence>
<feature type="coiled-coil region" evidence="4">
    <location>
        <begin position="341"/>
        <end position="368"/>
    </location>
</feature>
<dbReference type="InterPro" id="IPR027417">
    <property type="entry name" value="P-loop_NTPase"/>
</dbReference>
<dbReference type="PANTHER" id="PTHR32114">
    <property type="entry name" value="ABC TRANSPORTER ABCH.3"/>
    <property type="match status" value="1"/>
</dbReference>
<dbReference type="GO" id="GO:0016887">
    <property type="term" value="F:ATP hydrolysis activity"/>
    <property type="evidence" value="ECO:0007669"/>
    <property type="project" value="InterPro"/>
</dbReference>